<keyword evidence="13" id="KW-1185">Reference proteome</keyword>
<sequence length="500" mass="52916">MPGHDADAGAREGQGGEAPPQRRRGGLGRRGRGRLGGDHAVRHGAVLHGRLSPRMGRCTTLGRRTVGPDRPQRPERTYRADHPSSSLRPIYRPRRSAYARPMSRWHGRTQPLDAAIALGFAVVAEIERSVSSTNVLQGTAAPGLDAVLVVVPVVPLLWRRRNPFAVLVATTAALGIVGGLFHGTICFFGGLFALLTALYAASSYASAAADKVAVAVPFGLYGLLPLFAGSYFKIPGDLVFATVLTAGTWLAGQGARRWRSQSQALAAALVEVEAARAAQAEVAVQAERTRLARELHDIVTHGLSVVVLQANRARLELHDRPQEAADAIVAIESTGREALIEMRRLLGILRASPDRRLEPGLEPAPGLASLPTLLERLRRSGLDVVASGNAGPALPTALDLTAYRIVQESLTNALNHARPPAARVELTRLDGSLRLRVTSPGGQPRQAGAALAPRASRGQGLVGLRERVGLFGGTCHAGPTTDGSFVVDVTLPVPEHEAAS</sequence>
<keyword evidence="7" id="KW-0067">ATP-binding</keyword>
<feature type="compositionally biased region" description="Basic and acidic residues" evidence="9">
    <location>
        <begin position="1"/>
        <end position="10"/>
    </location>
</feature>
<dbReference type="EC" id="2.7.13.3" evidence="2"/>
<dbReference type="SUPFAM" id="SSF55874">
    <property type="entry name" value="ATPase domain of HSP90 chaperone/DNA topoisomerase II/histidine kinase"/>
    <property type="match status" value="1"/>
</dbReference>
<evidence type="ECO:0000256" key="4">
    <source>
        <dbReference type="ARBA" id="ARBA00022679"/>
    </source>
</evidence>
<keyword evidence="10" id="KW-0812">Transmembrane</keyword>
<evidence type="ECO:0000256" key="8">
    <source>
        <dbReference type="ARBA" id="ARBA00023012"/>
    </source>
</evidence>
<dbReference type="EMBL" id="RCZM01000003">
    <property type="protein sequence ID" value="TPG16809.1"/>
    <property type="molecule type" value="Genomic_DNA"/>
</dbReference>
<keyword evidence="10" id="KW-0472">Membrane</keyword>
<dbReference type="Pfam" id="PF07730">
    <property type="entry name" value="HisKA_3"/>
    <property type="match status" value="1"/>
</dbReference>
<evidence type="ECO:0000256" key="1">
    <source>
        <dbReference type="ARBA" id="ARBA00000085"/>
    </source>
</evidence>
<dbReference type="PANTHER" id="PTHR24421:SF10">
    <property type="entry name" value="NITRATE_NITRITE SENSOR PROTEIN NARQ"/>
    <property type="match status" value="1"/>
</dbReference>
<evidence type="ECO:0000256" key="7">
    <source>
        <dbReference type="ARBA" id="ARBA00022840"/>
    </source>
</evidence>
<keyword evidence="6" id="KW-0418">Kinase</keyword>
<evidence type="ECO:0000313" key="13">
    <source>
        <dbReference type="Proteomes" id="UP000317722"/>
    </source>
</evidence>
<accession>A0A502CXC0</accession>
<name>A0A502CXC0_9MICO</name>
<dbReference type="GO" id="GO:0046983">
    <property type="term" value="F:protein dimerization activity"/>
    <property type="evidence" value="ECO:0007669"/>
    <property type="project" value="InterPro"/>
</dbReference>
<feature type="domain" description="Signal transduction histidine kinase subgroup 3 dimerisation and phosphoacceptor" evidence="11">
    <location>
        <begin position="287"/>
        <end position="351"/>
    </location>
</feature>
<feature type="compositionally biased region" description="Basic residues" evidence="9">
    <location>
        <begin position="21"/>
        <end position="33"/>
    </location>
</feature>
<evidence type="ECO:0000256" key="9">
    <source>
        <dbReference type="SAM" id="MobiDB-lite"/>
    </source>
</evidence>
<dbReference type="InterPro" id="IPR011712">
    <property type="entry name" value="Sig_transdc_His_kin_sub3_dim/P"/>
</dbReference>
<evidence type="ECO:0000256" key="6">
    <source>
        <dbReference type="ARBA" id="ARBA00022777"/>
    </source>
</evidence>
<dbReference type="InterPro" id="IPR050482">
    <property type="entry name" value="Sensor_HK_TwoCompSys"/>
</dbReference>
<dbReference type="CDD" id="cd16917">
    <property type="entry name" value="HATPase_UhpB-NarQ-NarX-like"/>
    <property type="match status" value="1"/>
</dbReference>
<evidence type="ECO:0000256" key="2">
    <source>
        <dbReference type="ARBA" id="ARBA00012438"/>
    </source>
</evidence>
<keyword evidence="10" id="KW-1133">Transmembrane helix</keyword>
<comment type="catalytic activity">
    <reaction evidence="1">
        <text>ATP + protein L-histidine = ADP + protein N-phospho-L-histidine.</text>
        <dbReference type="EC" id="2.7.13.3"/>
    </reaction>
</comment>
<proteinExistence type="predicted"/>
<comment type="caution">
    <text evidence="12">The sequence shown here is derived from an EMBL/GenBank/DDBJ whole genome shotgun (WGS) entry which is preliminary data.</text>
</comment>
<feature type="transmembrane region" description="Helical" evidence="10">
    <location>
        <begin position="212"/>
        <end position="232"/>
    </location>
</feature>
<feature type="compositionally biased region" description="Basic and acidic residues" evidence="9">
    <location>
        <begin position="66"/>
        <end position="82"/>
    </location>
</feature>
<dbReference type="GO" id="GO:0000155">
    <property type="term" value="F:phosphorelay sensor kinase activity"/>
    <property type="evidence" value="ECO:0007669"/>
    <property type="project" value="InterPro"/>
</dbReference>
<evidence type="ECO:0000313" key="12">
    <source>
        <dbReference type="EMBL" id="TPG16809.1"/>
    </source>
</evidence>
<evidence type="ECO:0000256" key="5">
    <source>
        <dbReference type="ARBA" id="ARBA00022741"/>
    </source>
</evidence>
<evidence type="ECO:0000259" key="11">
    <source>
        <dbReference type="Pfam" id="PF07730"/>
    </source>
</evidence>
<dbReference type="GO" id="GO:0005524">
    <property type="term" value="F:ATP binding"/>
    <property type="evidence" value="ECO:0007669"/>
    <property type="project" value="UniProtKB-KW"/>
</dbReference>
<dbReference type="Gene3D" id="1.20.5.1930">
    <property type="match status" value="1"/>
</dbReference>
<gene>
    <name evidence="12" type="ORF">EAH86_08365</name>
</gene>
<feature type="region of interest" description="Disordered" evidence="9">
    <location>
        <begin position="1"/>
        <end position="90"/>
    </location>
</feature>
<dbReference type="Gene3D" id="3.30.565.10">
    <property type="entry name" value="Histidine kinase-like ATPase, C-terminal domain"/>
    <property type="match status" value="1"/>
</dbReference>
<dbReference type="GO" id="GO:0016020">
    <property type="term" value="C:membrane"/>
    <property type="evidence" value="ECO:0007669"/>
    <property type="project" value="InterPro"/>
</dbReference>
<keyword evidence="5" id="KW-0547">Nucleotide-binding</keyword>
<keyword evidence="8" id="KW-0902">Two-component regulatory system</keyword>
<dbReference type="PANTHER" id="PTHR24421">
    <property type="entry name" value="NITRATE/NITRITE SENSOR PROTEIN NARX-RELATED"/>
    <property type="match status" value="1"/>
</dbReference>
<dbReference type="InterPro" id="IPR036890">
    <property type="entry name" value="HATPase_C_sf"/>
</dbReference>
<dbReference type="Proteomes" id="UP000317722">
    <property type="component" value="Unassembled WGS sequence"/>
</dbReference>
<dbReference type="AlphaFoldDB" id="A0A502CXC0"/>
<dbReference type="OrthoDB" id="227596at2"/>
<reference evidence="12 13" key="1">
    <citation type="journal article" date="2019" name="Environ. Microbiol.">
        <title>Species interactions and distinct microbial communities in high Arctic permafrost affected cryosols are associated with the CH4 and CO2 gas fluxes.</title>
        <authorList>
            <person name="Altshuler I."/>
            <person name="Hamel J."/>
            <person name="Turney S."/>
            <person name="Magnuson E."/>
            <person name="Levesque R."/>
            <person name="Greer C."/>
            <person name="Whyte L.G."/>
        </authorList>
    </citation>
    <scope>NUCLEOTIDE SEQUENCE [LARGE SCALE GENOMIC DNA]</scope>
    <source>
        <strain evidence="12 13">S9.3A</strain>
    </source>
</reference>
<evidence type="ECO:0000256" key="10">
    <source>
        <dbReference type="SAM" id="Phobius"/>
    </source>
</evidence>
<feature type="transmembrane region" description="Helical" evidence="10">
    <location>
        <begin position="164"/>
        <end position="181"/>
    </location>
</feature>
<evidence type="ECO:0000256" key="3">
    <source>
        <dbReference type="ARBA" id="ARBA00022553"/>
    </source>
</evidence>
<keyword evidence="4" id="KW-0808">Transferase</keyword>
<protein>
    <recommendedName>
        <fullName evidence="2">histidine kinase</fullName>
        <ecNumber evidence="2">2.7.13.3</ecNumber>
    </recommendedName>
</protein>
<keyword evidence="3" id="KW-0597">Phosphoprotein</keyword>
<organism evidence="12 13">
    <name type="scientific">Pedococcus bigeumensis</name>
    <dbReference type="NCBI Taxonomy" id="433644"/>
    <lineage>
        <taxon>Bacteria</taxon>
        <taxon>Bacillati</taxon>
        <taxon>Actinomycetota</taxon>
        <taxon>Actinomycetes</taxon>
        <taxon>Micrococcales</taxon>
        <taxon>Intrasporangiaceae</taxon>
        <taxon>Pedococcus</taxon>
    </lineage>
</organism>
<feature type="transmembrane region" description="Helical" evidence="10">
    <location>
        <begin position="187"/>
        <end position="205"/>
    </location>
</feature>